<accession>A0A2S9JQU7</accession>
<dbReference type="Proteomes" id="UP000238563">
    <property type="component" value="Unassembled WGS sequence"/>
</dbReference>
<dbReference type="EMBL" id="PVBT01000002">
    <property type="protein sequence ID" value="PRD55600.1"/>
    <property type="molecule type" value="Genomic_DNA"/>
</dbReference>
<dbReference type="Pfam" id="PF01965">
    <property type="entry name" value="DJ-1_PfpI"/>
    <property type="match status" value="1"/>
</dbReference>
<name>A0A2S9JQU7_9HYPH</name>
<dbReference type="PROSITE" id="PS01124">
    <property type="entry name" value="HTH_ARAC_FAMILY_2"/>
    <property type="match status" value="1"/>
</dbReference>
<dbReference type="InterPro" id="IPR018060">
    <property type="entry name" value="HTH_AraC"/>
</dbReference>
<dbReference type="GO" id="GO:0003700">
    <property type="term" value="F:DNA-binding transcription factor activity"/>
    <property type="evidence" value="ECO:0007669"/>
    <property type="project" value="InterPro"/>
</dbReference>
<dbReference type="InterPro" id="IPR029062">
    <property type="entry name" value="Class_I_gatase-like"/>
</dbReference>
<organism evidence="4 5">
    <name type="scientific">Phyllobacterium myrsinacearum</name>
    <dbReference type="NCBI Taxonomy" id="28101"/>
    <lineage>
        <taxon>Bacteria</taxon>
        <taxon>Pseudomonadati</taxon>
        <taxon>Pseudomonadota</taxon>
        <taxon>Alphaproteobacteria</taxon>
        <taxon>Hyphomicrobiales</taxon>
        <taxon>Phyllobacteriaceae</taxon>
        <taxon>Phyllobacterium</taxon>
    </lineage>
</organism>
<dbReference type="InterPro" id="IPR052158">
    <property type="entry name" value="INH-QAR"/>
</dbReference>
<dbReference type="SUPFAM" id="SSF46689">
    <property type="entry name" value="Homeodomain-like"/>
    <property type="match status" value="2"/>
</dbReference>
<dbReference type="GO" id="GO:0043565">
    <property type="term" value="F:sequence-specific DNA binding"/>
    <property type="evidence" value="ECO:0007669"/>
    <property type="project" value="InterPro"/>
</dbReference>
<evidence type="ECO:0000256" key="1">
    <source>
        <dbReference type="ARBA" id="ARBA00023015"/>
    </source>
</evidence>
<evidence type="ECO:0000259" key="3">
    <source>
        <dbReference type="PROSITE" id="PS01124"/>
    </source>
</evidence>
<evidence type="ECO:0000313" key="4">
    <source>
        <dbReference type="EMBL" id="PRD55600.1"/>
    </source>
</evidence>
<reference evidence="4 5" key="1">
    <citation type="submission" date="2018-02" db="EMBL/GenBank/DDBJ databases">
        <title>The draft genome of Phyllobacterium myrsinacearum DSM5892.</title>
        <authorList>
            <person name="Li L."/>
            <person name="Liu L."/>
            <person name="Zhang X."/>
            <person name="Wang T."/>
        </authorList>
    </citation>
    <scope>NUCLEOTIDE SEQUENCE [LARGE SCALE GENOMIC DNA]</scope>
    <source>
        <strain evidence="4 5">DSM 5892</strain>
    </source>
</reference>
<dbReference type="InterPro" id="IPR009057">
    <property type="entry name" value="Homeodomain-like_sf"/>
</dbReference>
<gene>
    <name evidence="4" type="ORF">C5750_07165</name>
</gene>
<dbReference type="PANTHER" id="PTHR43130">
    <property type="entry name" value="ARAC-FAMILY TRANSCRIPTIONAL REGULATOR"/>
    <property type="match status" value="1"/>
</dbReference>
<dbReference type="SUPFAM" id="SSF52317">
    <property type="entry name" value="Class I glutamine amidotransferase-like"/>
    <property type="match status" value="1"/>
</dbReference>
<dbReference type="PANTHER" id="PTHR43130:SF3">
    <property type="entry name" value="HTH-TYPE TRANSCRIPTIONAL REGULATOR RV1931C"/>
    <property type="match status" value="1"/>
</dbReference>
<dbReference type="Gene3D" id="1.10.10.60">
    <property type="entry name" value="Homeodomain-like"/>
    <property type="match status" value="1"/>
</dbReference>
<dbReference type="OrthoDB" id="186587at2"/>
<dbReference type="Gene3D" id="3.40.50.880">
    <property type="match status" value="1"/>
</dbReference>
<comment type="caution">
    <text evidence="4">The sequence shown here is derived from an EMBL/GenBank/DDBJ whole genome shotgun (WGS) entry which is preliminary data.</text>
</comment>
<keyword evidence="5" id="KW-1185">Reference proteome</keyword>
<evidence type="ECO:0000313" key="5">
    <source>
        <dbReference type="Proteomes" id="UP000238563"/>
    </source>
</evidence>
<keyword evidence="2" id="KW-0804">Transcription</keyword>
<protein>
    <submittedName>
        <fullName evidence="4">AraC family transcriptional regulator</fullName>
    </submittedName>
</protein>
<keyword evidence="1" id="KW-0805">Transcription regulation</keyword>
<dbReference type="InterPro" id="IPR002818">
    <property type="entry name" value="DJ-1/PfpI"/>
</dbReference>
<feature type="domain" description="HTH araC/xylS-type" evidence="3">
    <location>
        <begin position="224"/>
        <end position="322"/>
    </location>
</feature>
<sequence>MKSIMAEGGAPSRDIAFMVFPGFQIQDLSGPLAAFEIAGNAITGQPYRRHVVSQTGGAVSSSCGLEIMTQKIRSEAYDTLLVMGGAASANPSDLLSISQQMVAVAAKGTRRIASVCTGAFILAAAGLLDGRRATTHWKHTAHLQRQFPRVKVERDRIFTRDGNIWTSAGITAGIDLSLAMIEEDFGVDVSHATARMLVVYHRRPGGQSQFSALADMEPESDRIREVLTYMRENLADALSTERLADVACLSPRQFGRAFLAETGETPAKAVERLRVEVARQRVEQGAEPIEIIARMVGFADPERMRRAFIRVIGHPPQSIRRMAARDEADLSLQ</sequence>
<evidence type="ECO:0000256" key="2">
    <source>
        <dbReference type="ARBA" id="ARBA00023163"/>
    </source>
</evidence>
<dbReference type="CDD" id="cd03137">
    <property type="entry name" value="GATase1_AraC_1"/>
    <property type="match status" value="1"/>
</dbReference>
<dbReference type="Pfam" id="PF12833">
    <property type="entry name" value="HTH_18"/>
    <property type="match status" value="1"/>
</dbReference>
<dbReference type="AlphaFoldDB" id="A0A2S9JQU7"/>
<proteinExistence type="predicted"/>
<dbReference type="SMART" id="SM00342">
    <property type="entry name" value="HTH_ARAC"/>
    <property type="match status" value="1"/>
</dbReference>